<dbReference type="InterPro" id="IPR000073">
    <property type="entry name" value="AB_hydrolase_1"/>
</dbReference>
<dbReference type="Gene3D" id="3.40.50.1820">
    <property type="entry name" value="alpha/beta hydrolase"/>
    <property type="match status" value="1"/>
</dbReference>
<dbReference type="PIRSF" id="PIRSF005211">
    <property type="entry name" value="Ab_hydro_YheT"/>
    <property type="match status" value="1"/>
</dbReference>
<organism evidence="4 5">
    <name type="scientific">Hypsibius exemplaris</name>
    <name type="common">Freshwater tardigrade</name>
    <dbReference type="NCBI Taxonomy" id="2072580"/>
    <lineage>
        <taxon>Eukaryota</taxon>
        <taxon>Metazoa</taxon>
        <taxon>Ecdysozoa</taxon>
        <taxon>Tardigrada</taxon>
        <taxon>Eutardigrada</taxon>
        <taxon>Parachela</taxon>
        <taxon>Hypsibioidea</taxon>
        <taxon>Hypsibiidae</taxon>
        <taxon>Hypsibius</taxon>
    </lineage>
</organism>
<dbReference type="PANTHER" id="PTHR10794:SF63">
    <property type="entry name" value="ALPHA_BETA HYDROLASE 1, ISOFORM A"/>
    <property type="match status" value="1"/>
</dbReference>
<name>A0A9X6NE10_HYPEX</name>
<sequence length="451" mass="49729">MIPSYLLSGIPGIAYYLYYKTYCRKIPEIYAGDGSFIDLLRQKCPILSEEYNPIPMFHHSTVMTVLASFARHRGLTFPFVREAYVCADGGEVILDWWTGKRTTTAAKLLASVAEVNVAEELASHSESGLVTAEKITEPSFMNDEDLSEEVAKTALLNLPAAEAVVLILPGLTGDSTQNYVRGLVQASDSLGLMAVVMNYRGVSGSLKTPRSYCGADTSDVAEVVNHVKDLYPNLPLIAVGVSLGGILLTNYLAKCGKENADSRVLGGFTVSTPWNIAASCKVLEEPLNYYIFNRHLAQNLCAAANRHSEMLSKVPGLDLEQLKNVRTIKDFDHNFTAKMFGYESADDYYKSATPHDKVHQIKTRLLAINAADDMFSPYDAIPKEAAKENPNVCIMVTSHGGHIGFLEWNPFGINFVERVFSQYVKALLQKPEYGRLQFQPEEVDAAPFTAI</sequence>
<dbReference type="OrthoDB" id="247542at2759"/>
<dbReference type="GO" id="GO:0051792">
    <property type="term" value="P:medium-chain fatty acid biosynthetic process"/>
    <property type="evidence" value="ECO:0007669"/>
    <property type="project" value="TreeGrafter"/>
</dbReference>
<keyword evidence="5" id="KW-1185">Reference proteome</keyword>
<feature type="active site" description="Charge relay system" evidence="2">
    <location>
        <position position="402"/>
    </location>
</feature>
<dbReference type="InterPro" id="IPR050960">
    <property type="entry name" value="AB_hydrolase_4_sf"/>
</dbReference>
<dbReference type="InterPro" id="IPR029058">
    <property type="entry name" value="AB_hydrolase_fold"/>
</dbReference>
<proteinExistence type="inferred from homology"/>
<gene>
    <name evidence="4" type="ORF">BV898_15472</name>
</gene>
<feature type="active site" description="Charge relay system" evidence="2">
    <location>
        <position position="373"/>
    </location>
</feature>
<dbReference type="GO" id="GO:0051793">
    <property type="term" value="P:medium-chain fatty acid catabolic process"/>
    <property type="evidence" value="ECO:0007669"/>
    <property type="project" value="TreeGrafter"/>
</dbReference>
<reference evidence="5" key="1">
    <citation type="submission" date="2017-01" db="EMBL/GenBank/DDBJ databases">
        <title>Comparative genomics of anhydrobiosis in the tardigrade Hypsibius dujardini.</title>
        <authorList>
            <person name="Yoshida Y."/>
            <person name="Koutsovoulos G."/>
            <person name="Laetsch D."/>
            <person name="Stevens L."/>
            <person name="Kumar S."/>
            <person name="Horikawa D."/>
            <person name="Ishino K."/>
            <person name="Komine S."/>
            <person name="Tomita M."/>
            <person name="Blaxter M."/>
            <person name="Arakawa K."/>
        </authorList>
    </citation>
    <scope>NUCLEOTIDE SEQUENCE [LARGE SCALE GENOMIC DNA]</scope>
    <source>
        <strain evidence="5">Z151</strain>
    </source>
</reference>
<feature type="active site" description="Charge relay system" evidence="2">
    <location>
        <position position="242"/>
    </location>
</feature>
<accession>A0A9X6NE10</accession>
<dbReference type="Proteomes" id="UP000192578">
    <property type="component" value="Unassembled WGS sequence"/>
</dbReference>
<dbReference type="SUPFAM" id="SSF53474">
    <property type="entry name" value="alpha/beta-Hydrolases"/>
    <property type="match status" value="1"/>
</dbReference>
<feature type="domain" description="AB hydrolase-1" evidence="3">
    <location>
        <begin position="164"/>
        <end position="407"/>
    </location>
</feature>
<dbReference type="GO" id="GO:0008126">
    <property type="term" value="F:acetylesterase activity"/>
    <property type="evidence" value="ECO:0007669"/>
    <property type="project" value="TreeGrafter"/>
</dbReference>
<dbReference type="AlphaFoldDB" id="A0A9X6NE10"/>
<comment type="similarity">
    <text evidence="1">Belongs to the AB hydrolase superfamily. AB hydrolase 4 family.</text>
</comment>
<dbReference type="GO" id="GO:0047372">
    <property type="term" value="F:monoacylglycerol lipase activity"/>
    <property type="evidence" value="ECO:0007669"/>
    <property type="project" value="TreeGrafter"/>
</dbReference>
<dbReference type="EMBL" id="MTYJ01000210">
    <property type="protein sequence ID" value="OWA50971.1"/>
    <property type="molecule type" value="Genomic_DNA"/>
</dbReference>
<dbReference type="Pfam" id="PF00561">
    <property type="entry name" value="Abhydrolase_1"/>
    <property type="match status" value="1"/>
</dbReference>
<protein>
    <submittedName>
        <fullName evidence="4">Phospholipase ABHD3</fullName>
    </submittedName>
</protein>
<evidence type="ECO:0000259" key="3">
    <source>
        <dbReference type="Pfam" id="PF00561"/>
    </source>
</evidence>
<evidence type="ECO:0000313" key="5">
    <source>
        <dbReference type="Proteomes" id="UP000192578"/>
    </source>
</evidence>
<evidence type="ECO:0000256" key="1">
    <source>
        <dbReference type="ARBA" id="ARBA00010884"/>
    </source>
</evidence>
<dbReference type="InterPro" id="IPR012020">
    <property type="entry name" value="ABHD4"/>
</dbReference>
<comment type="caution">
    <text evidence="4">The sequence shown here is derived from an EMBL/GenBank/DDBJ whole genome shotgun (WGS) entry which is preliminary data.</text>
</comment>
<evidence type="ECO:0000256" key="2">
    <source>
        <dbReference type="PIRSR" id="PIRSR005211-1"/>
    </source>
</evidence>
<dbReference type="PANTHER" id="PTHR10794">
    <property type="entry name" value="ABHYDROLASE DOMAIN-CONTAINING PROTEIN"/>
    <property type="match status" value="1"/>
</dbReference>
<evidence type="ECO:0000313" key="4">
    <source>
        <dbReference type="EMBL" id="OWA50971.1"/>
    </source>
</evidence>